<protein>
    <submittedName>
        <fullName evidence="2">Uncharacterized protein</fullName>
    </submittedName>
</protein>
<reference evidence="2" key="1">
    <citation type="submission" date="2022-11" db="UniProtKB">
        <authorList>
            <consortium name="WormBaseParasite"/>
        </authorList>
    </citation>
    <scope>IDENTIFICATION</scope>
</reference>
<proteinExistence type="predicted"/>
<dbReference type="WBParaSite" id="nRc.2.0.1.t26219-RA">
    <property type="protein sequence ID" value="nRc.2.0.1.t26219-RA"/>
    <property type="gene ID" value="nRc.2.0.1.g26219"/>
</dbReference>
<dbReference type="AlphaFoldDB" id="A0A915JJ82"/>
<organism evidence="1 2">
    <name type="scientific">Romanomermis culicivorax</name>
    <name type="common">Nematode worm</name>
    <dbReference type="NCBI Taxonomy" id="13658"/>
    <lineage>
        <taxon>Eukaryota</taxon>
        <taxon>Metazoa</taxon>
        <taxon>Ecdysozoa</taxon>
        <taxon>Nematoda</taxon>
        <taxon>Enoplea</taxon>
        <taxon>Dorylaimia</taxon>
        <taxon>Mermithida</taxon>
        <taxon>Mermithoidea</taxon>
        <taxon>Mermithidae</taxon>
        <taxon>Romanomermis</taxon>
    </lineage>
</organism>
<keyword evidence="1" id="KW-1185">Reference proteome</keyword>
<name>A0A915JJ82_ROMCU</name>
<accession>A0A915JJ82</accession>
<dbReference type="Proteomes" id="UP000887565">
    <property type="component" value="Unplaced"/>
</dbReference>
<sequence>MACICEGLREHKTTGGKLSMARNTTKVASHATMQDAVFNLFLFMHKGSNKFVNKFDASLKDLAVKCMFDEITSVIEESIWST</sequence>
<evidence type="ECO:0000313" key="2">
    <source>
        <dbReference type="WBParaSite" id="nRc.2.0.1.t26219-RA"/>
    </source>
</evidence>
<evidence type="ECO:0000313" key="1">
    <source>
        <dbReference type="Proteomes" id="UP000887565"/>
    </source>
</evidence>